<gene>
    <name evidence="1" type="ORF">DILT_LOCUS4916</name>
</gene>
<evidence type="ECO:0000313" key="2">
    <source>
        <dbReference type="Proteomes" id="UP000281553"/>
    </source>
</evidence>
<reference evidence="1 2" key="1">
    <citation type="submission" date="2018-11" db="EMBL/GenBank/DDBJ databases">
        <authorList>
            <consortium name="Pathogen Informatics"/>
        </authorList>
    </citation>
    <scope>NUCLEOTIDE SEQUENCE [LARGE SCALE GENOMIC DNA]</scope>
</reference>
<dbReference type="EMBL" id="UYRU01046366">
    <property type="protein sequence ID" value="VDN09085.1"/>
    <property type="molecule type" value="Genomic_DNA"/>
</dbReference>
<sequence length="128" mass="14830">MGCEQVKEINLLAKLPSDDFVWFCALHYELYPNGQSFYQQSVTGCAVPKPNDLSENLLQWENPHFTSLDPNHPPVVLNGQDAFTYIAGLQLLTEWGIFLDMKRFCRKILSPDSSDRYYICHQFIGRKR</sequence>
<keyword evidence="2" id="KW-1185">Reference proteome</keyword>
<accession>A0A3P7KVT1</accession>
<proteinExistence type="predicted"/>
<dbReference type="OrthoDB" id="9988752at2759"/>
<protein>
    <submittedName>
        <fullName evidence="1">Uncharacterized protein</fullName>
    </submittedName>
</protein>
<organism evidence="1 2">
    <name type="scientific">Dibothriocephalus latus</name>
    <name type="common">Fish tapeworm</name>
    <name type="synonym">Diphyllobothrium latum</name>
    <dbReference type="NCBI Taxonomy" id="60516"/>
    <lineage>
        <taxon>Eukaryota</taxon>
        <taxon>Metazoa</taxon>
        <taxon>Spiralia</taxon>
        <taxon>Lophotrochozoa</taxon>
        <taxon>Platyhelminthes</taxon>
        <taxon>Cestoda</taxon>
        <taxon>Eucestoda</taxon>
        <taxon>Diphyllobothriidea</taxon>
        <taxon>Diphyllobothriidae</taxon>
        <taxon>Dibothriocephalus</taxon>
    </lineage>
</organism>
<dbReference type="AlphaFoldDB" id="A0A3P7KVT1"/>
<dbReference type="Proteomes" id="UP000281553">
    <property type="component" value="Unassembled WGS sequence"/>
</dbReference>
<name>A0A3P7KVT1_DIBLA</name>
<evidence type="ECO:0000313" key="1">
    <source>
        <dbReference type="EMBL" id="VDN09085.1"/>
    </source>
</evidence>